<reference evidence="2" key="1">
    <citation type="journal article" date="2019" name="Int. J. Syst. Evol. Microbiol.">
        <title>The Global Catalogue of Microorganisms (GCM) 10K type strain sequencing project: providing services to taxonomists for standard genome sequencing and annotation.</title>
        <authorList>
            <consortium name="The Broad Institute Genomics Platform"/>
            <consortium name="The Broad Institute Genome Sequencing Center for Infectious Disease"/>
            <person name="Wu L."/>
            <person name="Ma J."/>
        </authorList>
    </citation>
    <scope>NUCLEOTIDE SEQUENCE [LARGE SCALE GENOMIC DNA]</scope>
    <source>
        <strain evidence="2">DT92</strain>
    </source>
</reference>
<name>A0ABW5AUN5_9FLAO</name>
<comment type="caution">
    <text evidence="1">The sequence shown here is derived from an EMBL/GenBank/DDBJ whole genome shotgun (WGS) entry which is preliminary data.</text>
</comment>
<dbReference type="EMBL" id="JBHUHY010000003">
    <property type="protein sequence ID" value="MFD2186005.1"/>
    <property type="molecule type" value="Genomic_DNA"/>
</dbReference>
<evidence type="ECO:0000313" key="1">
    <source>
        <dbReference type="EMBL" id="MFD2186005.1"/>
    </source>
</evidence>
<protein>
    <submittedName>
        <fullName evidence="1">Uncharacterized protein</fullName>
    </submittedName>
</protein>
<accession>A0ABW5AUN5</accession>
<gene>
    <name evidence="1" type="ORF">ACFSJT_04320</name>
</gene>
<keyword evidence="2" id="KW-1185">Reference proteome</keyword>
<dbReference type="RefSeq" id="WP_378318991.1">
    <property type="nucleotide sequence ID" value="NZ_JBHUHY010000003.1"/>
</dbReference>
<evidence type="ECO:0000313" key="2">
    <source>
        <dbReference type="Proteomes" id="UP001597344"/>
    </source>
</evidence>
<organism evidence="1 2">
    <name type="scientific">Aquimarina celericrescens</name>
    <dbReference type="NCBI Taxonomy" id="1964542"/>
    <lineage>
        <taxon>Bacteria</taxon>
        <taxon>Pseudomonadati</taxon>
        <taxon>Bacteroidota</taxon>
        <taxon>Flavobacteriia</taxon>
        <taxon>Flavobacteriales</taxon>
        <taxon>Flavobacteriaceae</taxon>
        <taxon>Aquimarina</taxon>
    </lineage>
</organism>
<sequence>MDCNNKNSKKLSPLQKKGAILAILNKMEVSPAYRKRVEEVLEENRLRREA</sequence>
<proteinExistence type="predicted"/>
<dbReference type="Proteomes" id="UP001597344">
    <property type="component" value="Unassembled WGS sequence"/>
</dbReference>